<dbReference type="GO" id="GO:0007189">
    <property type="term" value="P:adenylate cyclase-activating G protein-coupled receptor signaling pathway"/>
    <property type="evidence" value="ECO:0007669"/>
    <property type="project" value="TreeGrafter"/>
</dbReference>
<dbReference type="GO" id="GO:0008528">
    <property type="term" value="F:G protein-coupled peptide receptor activity"/>
    <property type="evidence" value="ECO:0007669"/>
    <property type="project" value="TreeGrafter"/>
</dbReference>
<dbReference type="OrthoDB" id="6022531at2759"/>
<evidence type="ECO:0000313" key="2">
    <source>
        <dbReference type="EMBL" id="CAD6996145.1"/>
    </source>
</evidence>
<dbReference type="GO" id="GO:0005886">
    <property type="term" value="C:plasma membrane"/>
    <property type="evidence" value="ECO:0007669"/>
    <property type="project" value="TreeGrafter"/>
</dbReference>
<comment type="caution">
    <text evidence="2">The sequence shown here is derived from an EMBL/GenBank/DDBJ whole genome shotgun (WGS) entry which is preliminary data.</text>
</comment>
<feature type="transmembrane region" description="Helical" evidence="1">
    <location>
        <begin position="45"/>
        <end position="69"/>
    </location>
</feature>
<dbReference type="Proteomes" id="UP000606786">
    <property type="component" value="Unassembled WGS sequence"/>
</dbReference>
<evidence type="ECO:0000313" key="3">
    <source>
        <dbReference type="Proteomes" id="UP000606786"/>
    </source>
</evidence>
<dbReference type="Gene3D" id="1.20.1070.10">
    <property type="entry name" value="Rhodopsin 7-helix transmembrane proteins"/>
    <property type="match status" value="1"/>
</dbReference>
<dbReference type="SUPFAM" id="SSF81321">
    <property type="entry name" value="Family A G protein-coupled receptor-like"/>
    <property type="match status" value="1"/>
</dbReference>
<proteinExistence type="predicted"/>
<keyword evidence="1" id="KW-1133">Transmembrane helix</keyword>
<dbReference type="GO" id="GO:0009755">
    <property type="term" value="P:hormone-mediated signaling pathway"/>
    <property type="evidence" value="ECO:0007669"/>
    <property type="project" value="TreeGrafter"/>
</dbReference>
<name>A0A811UF48_CERCA</name>
<dbReference type="PANTHER" id="PTHR24372:SF80">
    <property type="entry name" value="FI21465P1-RELATED"/>
    <property type="match status" value="1"/>
</dbReference>
<keyword evidence="1" id="KW-0472">Membrane</keyword>
<sequence length="161" mass="18464">MGVGIAVAPVALWHSSTKFYGTYSGTCFPLHIQEPYPLGWQYSAFIFLGVNLFLLLMIALLYTALLISIWRTRKATPLSLLDCEFAVRFFFIVLTDVLCWAPIIAVKIWVFFNYNISGKRNNNKKSKGETKKKKQKQSVNFIILSCIRVCTYTHILVRKCI</sequence>
<accession>A0A811UF48</accession>
<keyword evidence="1" id="KW-0812">Transmembrane</keyword>
<keyword evidence="3" id="KW-1185">Reference proteome</keyword>
<evidence type="ECO:0000256" key="1">
    <source>
        <dbReference type="SAM" id="Phobius"/>
    </source>
</evidence>
<dbReference type="AlphaFoldDB" id="A0A811UF48"/>
<dbReference type="PANTHER" id="PTHR24372">
    <property type="entry name" value="GLYCOPROTEIN HORMONE RECEPTOR"/>
    <property type="match status" value="1"/>
</dbReference>
<gene>
    <name evidence="2" type="ORF">CCAP1982_LOCUS4838</name>
</gene>
<dbReference type="EMBL" id="CAJHJT010000001">
    <property type="protein sequence ID" value="CAD6996145.1"/>
    <property type="molecule type" value="Genomic_DNA"/>
</dbReference>
<reference evidence="2" key="1">
    <citation type="submission" date="2020-11" db="EMBL/GenBank/DDBJ databases">
        <authorList>
            <person name="Whitehead M."/>
        </authorList>
    </citation>
    <scope>NUCLEOTIDE SEQUENCE</scope>
    <source>
        <strain evidence="2">EGII</strain>
    </source>
</reference>
<feature type="transmembrane region" description="Helical" evidence="1">
    <location>
        <begin position="89"/>
        <end position="116"/>
    </location>
</feature>
<organism evidence="2 3">
    <name type="scientific">Ceratitis capitata</name>
    <name type="common">Mediterranean fruit fly</name>
    <name type="synonym">Tephritis capitata</name>
    <dbReference type="NCBI Taxonomy" id="7213"/>
    <lineage>
        <taxon>Eukaryota</taxon>
        <taxon>Metazoa</taxon>
        <taxon>Ecdysozoa</taxon>
        <taxon>Arthropoda</taxon>
        <taxon>Hexapoda</taxon>
        <taxon>Insecta</taxon>
        <taxon>Pterygota</taxon>
        <taxon>Neoptera</taxon>
        <taxon>Endopterygota</taxon>
        <taxon>Diptera</taxon>
        <taxon>Brachycera</taxon>
        <taxon>Muscomorpha</taxon>
        <taxon>Tephritoidea</taxon>
        <taxon>Tephritidae</taxon>
        <taxon>Ceratitis</taxon>
        <taxon>Ceratitis</taxon>
    </lineage>
</organism>
<protein>
    <submittedName>
        <fullName evidence="2">(Mediterranean fruit fly) hypothetical protein</fullName>
    </submittedName>
</protein>